<evidence type="ECO:0000313" key="2">
    <source>
        <dbReference type="Proteomes" id="UP000193380"/>
    </source>
</evidence>
<reference evidence="1" key="2">
    <citation type="submission" date="2014-03" db="EMBL/GenBank/DDBJ databases">
        <authorList>
            <person name="Genoscope - CEA"/>
        </authorList>
    </citation>
    <scope>NUCLEOTIDE SEQUENCE</scope>
</reference>
<proteinExistence type="predicted"/>
<dbReference type="AlphaFoldDB" id="A0A060YX82"/>
<dbReference type="Proteomes" id="UP000193380">
    <property type="component" value="Unassembled WGS sequence"/>
</dbReference>
<dbReference type="EMBL" id="FR916824">
    <property type="protein sequence ID" value="CDQ94094.1"/>
    <property type="molecule type" value="Genomic_DNA"/>
</dbReference>
<sequence length="82" mass="9001">MKTDVCVCVCSFHQDYEDFFQSKENNTVFTFLGLSSPPSSKGFRVVGSSVGSRRSQSTCPVLQHFTSPGDLTIMTPPCCQTL</sequence>
<evidence type="ECO:0000313" key="1">
    <source>
        <dbReference type="EMBL" id="CDQ94094.1"/>
    </source>
</evidence>
<dbReference type="PaxDb" id="8022-A0A060YX82"/>
<accession>A0A060YX82</accession>
<protein>
    <submittedName>
        <fullName evidence="1">Uncharacterized protein</fullName>
    </submittedName>
</protein>
<reference evidence="1" key="1">
    <citation type="journal article" date="2014" name="Nat. Commun.">
        <title>The rainbow trout genome provides novel insights into evolution after whole-genome duplication in vertebrates.</title>
        <authorList>
            <person name="Berthelot C."/>
            <person name="Brunet F."/>
            <person name="Chalopin D."/>
            <person name="Juanchich A."/>
            <person name="Bernard M."/>
            <person name="Noel B."/>
            <person name="Bento P."/>
            <person name="Da Silva C."/>
            <person name="Labadie K."/>
            <person name="Alberti A."/>
            <person name="Aury J.M."/>
            <person name="Louis A."/>
            <person name="Dehais P."/>
            <person name="Bardou P."/>
            <person name="Montfort J."/>
            <person name="Klopp C."/>
            <person name="Cabau C."/>
            <person name="Gaspin C."/>
            <person name="Thorgaard G.H."/>
            <person name="Boussaha M."/>
            <person name="Quillet E."/>
            <person name="Guyomard R."/>
            <person name="Galiana D."/>
            <person name="Bobe J."/>
            <person name="Volff J.N."/>
            <person name="Genet C."/>
            <person name="Wincker P."/>
            <person name="Jaillon O."/>
            <person name="Roest Crollius H."/>
            <person name="Guiguen Y."/>
        </authorList>
    </citation>
    <scope>NUCLEOTIDE SEQUENCE [LARGE SCALE GENOMIC DNA]</scope>
</reference>
<organism evidence="1 2">
    <name type="scientific">Oncorhynchus mykiss</name>
    <name type="common">Rainbow trout</name>
    <name type="synonym">Salmo gairdneri</name>
    <dbReference type="NCBI Taxonomy" id="8022"/>
    <lineage>
        <taxon>Eukaryota</taxon>
        <taxon>Metazoa</taxon>
        <taxon>Chordata</taxon>
        <taxon>Craniata</taxon>
        <taxon>Vertebrata</taxon>
        <taxon>Euteleostomi</taxon>
        <taxon>Actinopterygii</taxon>
        <taxon>Neopterygii</taxon>
        <taxon>Teleostei</taxon>
        <taxon>Protacanthopterygii</taxon>
        <taxon>Salmoniformes</taxon>
        <taxon>Salmonidae</taxon>
        <taxon>Salmoninae</taxon>
        <taxon>Oncorhynchus</taxon>
    </lineage>
</organism>
<name>A0A060YX82_ONCMY</name>
<gene>
    <name evidence="1" type="ORF">GSONMT00059323001</name>
</gene>